<keyword evidence="2" id="KW-1185">Reference proteome</keyword>
<name>A0A2V1GZ62_9GAMM</name>
<evidence type="ECO:0000313" key="2">
    <source>
        <dbReference type="Proteomes" id="UP000244906"/>
    </source>
</evidence>
<accession>A0A2V1GZ62</accession>
<dbReference type="RefSeq" id="WP_116687672.1">
    <property type="nucleotide sequence ID" value="NZ_CAWNYD010000005.1"/>
</dbReference>
<organism evidence="1 2">
    <name type="scientific">Pelagibaculum spongiae</name>
    <dbReference type="NCBI Taxonomy" id="2080658"/>
    <lineage>
        <taxon>Bacteria</taxon>
        <taxon>Pseudomonadati</taxon>
        <taxon>Pseudomonadota</taxon>
        <taxon>Gammaproteobacteria</taxon>
        <taxon>Oceanospirillales</taxon>
        <taxon>Pelagibaculum</taxon>
    </lineage>
</organism>
<sequence length="108" mass="12045">MDHETFIPFPTENRCGFSVSFKGANGKSHTCSLFPTLRGWCFFNSKNAEKGKFKGSALYAGDLSAYSVLIDRIFALTTNYQCNTVQIIPWHCPSIEKKIAEDPVISSD</sequence>
<comment type="caution">
    <text evidence="1">The sequence shown here is derived from an EMBL/GenBank/DDBJ whole genome shotgun (WGS) entry which is preliminary data.</text>
</comment>
<dbReference type="AlphaFoldDB" id="A0A2V1GZ62"/>
<proteinExistence type="predicted"/>
<protein>
    <submittedName>
        <fullName evidence="1">Uncharacterized protein</fullName>
    </submittedName>
</protein>
<dbReference type="EMBL" id="QDDL01000005">
    <property type="protein sequence ID" value="PVZ68346.1"/>
    <property type="molecule type" value="Genomic_DNA"/>
</dbReference>
<evidence type="ECO:0000313" key="1">
    <source>
        <dbReference type="EMBL" id="PVZ68346.1"/>
    </source>
</evidence>
<gene>
    <name evidence="1" type="ORF">DC094_13760</name>
</gene>
<reference evidence="1 2" key="1">
    <citation type="submission" date="2018-04" db="EMBL/GenBank/DDBJ databases">
        <title>Thalassorhabdus spongiae gen. nov., sp. nov., isolated from a marine sponge in South-West Iceland.</title>
        <authorList>
            <person name="Knobloch S."/>
            <person name="Daussin A."/>
            <person name="Johannsson R."/>
            <person name="Marteinsson V.T."/>
        </authorList>
    </citation>
    <scope>NUCLEOTIDE SEQUENCE [LARGE SCALE GENOMIC DNA]</scope>
    <source>
        <strain evidence="1 2">Hp12</strain>
    </source>
</reference>
<dbReference type="Proteomes" id="UP000244906">
    <property type="component" value="Unassembled WGS sequence"/>
</dbReference>